<dbReference type="GO" id="GO:0005739">
    <property type="term" value="C:mitochondrion"/>
    <property type="evidence" value="ECO:0007669"/>
    <property type="project" value="TreeGrafter"/>
</dbReference>
<dbReference type="SUPFAM" id="SSF51182">
    <property type="entry name" value="RmlC-like cupins"/>
    <property type="match status" value="1"/>
</dbReference>
<dbReference type="EMBL" id="GEDC01026311">
    <property type="protein sequence ID" value="JAS10987.1"/>
    <property type="molecule type" value="Transcribed_RNA"/>
</dbReference>
<dbReference type="EMBL" id="GEDC01010939">
    <property type="protein sequence ID" value="JAS26359.1"/>
    <property type="molecule type" value="Transcribed_RNA"/>
</dbReference>
<dbReference type="InterPro" id="IPR011051">
    <property type="entry name" value="RmlC_Cupin_sf"/>
</dbReference>
<sequence>MNSIPSTIELVKRLALLTFSKKKVQNKTFEENFAKLKHYVKILTGDDVGLDMPLFLKYTGFEQEPTSIRLTNPAPVTYIEIFDDPEVTIGIFILKAGSKLPLHDHPIMFGMLKVLFGDIRISSYSHVPLNNSEAGDITPNDINLSNNNRASLICHREPDIILDIESEPCTLTPKQGNIHEICPINGPAAFIDILSPPYQSEIPGFGMRPCRYFKDCGNVDNITKNLRKLMRIPTPKDYWSDVAPYTGPKLS</sequence>
<evidence type="ECO:0000256" key="1">
    <source>
        <dbReference type="ARBA" id="ARBA00022723"/>
    </source>
</evidence>
<dbReference type="EMBL" id="GEDC01019938">
    <property type="protein sequence ID" value="JAS17360.1"/>
    <property type="molecule type" value="Transcribed_RNA"/>
</dbReference>
<accession>A0A1B6CV59</accession>
<dbReference type="AlphaFoldDB" id="A0A1B6CV59"/>
<dbReference type="InterPro" id="IPR014710">
    <property type="entry name" value="RmlC-like_jellyroll"/>
</dbReference>
<protein>
    <recommendedName>
        <fullName evidence="8">2-aminoethanethiol dioxygenase</fullName>
    </recommendedName>
</protein>
<name>A0A1B6CV59_9HEMI</name>
<keyword evidence="1" id="KW-0479">Metal-binding</keyword>
<evidence type="ECO:0000313" key="7">
    <source>
        <dbReference type="EMBL" id="JAS26359.1"/>
    </source>
</evidence>
<evidence type="ECO:0008006" key="8">
    <source>
        <dbReference type="Google" id="ProtNLM"/>
    </source>
</evidence>
<keyword evidence="2" id="KW-0560">Oxidoreductase</keyword>
<evidence type="ECO:0000313" key="6">
    <source>
        <dbReference type="EMBL" id="JAS17360.1"/>
    </source>
</evidence>
<dbReference type="GO" id="GO:0016702">
    <property type="term" value="F:oxidoreductase activity, acting on single donors with incorporation of molecular oxygen, incorporation of two atoms of oxygen"/>
    <property type="evidence" value="ECO:0007669"/>
    <property type="project" value="InterPro"/>
</dbReference>
<gene>
    <name evidence="5" type="ORF">g.3913</name>
    <name evidence="6" type="ORF">g.3914</name>
    <name evidence="7" type="ORF">g.3915</name>
    <name evidence="4" type="ORF">g.3916</name>
</gene>
<dbReference type="Gene3D" id="2.60.120.10">
    <property type="entry name" value="Jelly Rolls"/>
    <property type="match status" value="1"/>
</dbReference>
<evidence type="ECO:0000256" key="3">
    <source>
        <dbReference type="ARBA" id="ARBA00023004"/>
    </source>
</evidence>
<dbReference type="EMBL" id="GEDC01022393">
    <property type="protein sequence ID" value="JAS14905.1"/>
    <property type="molecule type" value="Transcribed_RNA"/>
</dbReference>
<dbReference type="GO" id="GO:0046872">
    <property type="term" value="F:metal ion binding"/>
    <property type="evidence" value="ECO:0007669"/>
    <property type="project" value="UniProtKB-KW"/>
</dbReference>
<proteinExistence type="predicted"/>
<dbReference type="PANTHER" id="PTHR22966:SF61">
    <property type="entry name" value="2-AMINOETHANETHIOL DIOXYGENASE"/>
    <property type="match status" value="1"/>
</dbReference>
<dbReference type="CDD" id="cd20289">
    <property type="entry name" value="cupin_ADO"/>
    <property type="match status" value="1"/>
</dbReference>
<reference evidence="6" key="1">
    <citation type="submission" date="2015-12" db="EMBL/GenBank/DDBJ databases">
        <title>De novo transcriptome assembly of four potential Pierce s Disease insect vectors from Arizona vineyards.</title>
        <authorList>
            <person name="Tassone E.E."/>
        </authorList>
    </citation>
    <scope>NUCLEOTIDE SEQUENCE</scope>
</reference>
<keyword evidence="3" id="KW-0408">Iron</keyword>
<dbReference type="InterPro" id="IPR012864">
    <property type="entry name" value="PCO/ADO"/>
</dbReference>
<dbReference type="PANTHER" id="PTHR22966">
    <property type="entry name" value="2-AMINOETHANETHIOL DIOXYGENASE"/>
    <property type="match status" value="1"/>
</dbReference>
<evidence type="ECO:0000256" key="2">
    <source>
        <dbReference type="ARBA" id="ARBA00023002"/>
    </source>
</evidence>
<evidence type="ECO:0000313" key="4">
    <source>
        <dbReference type="EMBL" id="JAS10987.1"/>
    </source>
</evidence>
<organism evidence="6">
    <name type="scientific">Clastoptera arizonana</name>
    <name type="common">Arizona spittle bug</name>
    <dbReference type="NCBI Taxonomy" id="38151"/>
    <lineage>
        <taxon>Eukaryota</taxon>
        <taxon>Metazoa</taxon>
        <taxon>Ecdysozoa</taxon>
        <taxon>Arthropoda</taxon>
        <taxon>Hexapoda</taxon>
        <taxon>Insecta</taxon>
        <taxon>Pterygota</taxon>
        <taxon>Neoptera</taxon>
        <taxon>Paraneoptera</taxon>
        <taxon>Hemiptera</taxon>
        <taxon>Auchenorrhyncha</taxon>
        <taxon>Cercopoidea</taxon>
        <taxon>Clastopteridae</taxon>
        <taxon>Clastoptera</taxon>
    </lineage>
</organism>
<evidence type="ECO:0000313" key="5">
    <source>
        <dbReference type="EMBL" id="JAS14905.1"/>
    </source>
</evidence>
<dbReference type="Pfam" id="PF07847">
    <property type="entry name" value="PCO_ADO"/>
    <property type="match status" value="1"/>
</dbReference>